<dbReference type="Pfam" id="PF03473">
    <property type="entry name" value="MOSC"/>
    <property type="match status" value="1"/>
</dbReference>
<dbReference type="InterPro" id="IPR005303">
    <property type="entry name" value="MOCOS_middle"/>
</dbReference>
<dbReference type="InterPro" id="IPR005302">
    <property type="entry name" value="MoCF_Sase_C"/>
</dbReference>
<keyword evidence="3 4" id="KW-0501">Molybdenum cofactor biosynthesis</keyword>
<proteinExistence type="inferred from homology"/>
<keyword evidence="5" id="KW-0862">Zinc</keyword>
<dbReference type="SUPFAM" id="SSF141673">
    <property type="entry name" value="MOSC N-terminal domain-like"/>
    <property type="match status" value="1"/>
</dbReference>
<evidence type="ECO:0000256" key="4">
    <source>
        <dbReference type="HAMAP-Rule" id="MF_03050"/>
    </source>
</evidence>
<dbReference type="SMART" id="SM00343">
    <property type="entry name" value="ZnF_C2HC"/>
    <property type="match status" value="5"/>
</dbReference>
<dbReference type="InterPro" id="IPR028886">
    <property type="entry name" value="MoCo_sulfurase"/>
</dbReference>
<keyword evidence="5" id="KW-0479">Metal-binding</keyword>
<dbReference type="InterPro" id="IPR011037">
    <property type="entry name" value="Pyrv_Knase-like_insert_dom_sf"/>
</dbReference>
<feature type="modified residue" description="N6-(pyridoxal phosphate)lysine" evidence="4">
    <location>
        <position position="213"/>
    </location>
</feature>
<dbReference type="AlphaFoldDB" id="A0AA39LSR6"/>
<dbReference type="GO" id="GO:0008270">
    <property type="term" value="F:zinc ion binding"/>
    <property type="evidence" value="ECO:0007669"/>
    <property type="project" value="UniProtKB-KW"/>
</dbReference>
<dbReference type="GO" id="GO:0016829">
    <property type="term" value="F:lyase activity"/>
    <property type="evidence" value="ECO:0007669"/>
    <property type="project" value="UniProtKB-UniRule"/>
</dbReference>
<feature type="domain" description="CCHC-type" evidence="6">
    <location>
        <begin position="749"/>
        <end position="764"/>
    </location>
</feature>
<dbReference type="Gene3D" id="3.40.640.10">
    <property type="entry name" value="Type I PLP-dependent aspartate aminotransferase-like (Major domain)"/>
    <property type="match status" value="1"/>
</dbReference>
<evidence type="ECO:0000256" key="1">
    <source>
        <dbReference type="ARBA" id="ARBA00022679"/>
    </source>
</evidence>
<feature type="active site" evidence="4">
    <location>
        <position position="375"/>
    </location>
</feature>
<comment type="cofactor">
    <cofactor evidence="4">
        <name>pyridoxal 5'-phosphate</name>
        <dbReference type="ChEBI" id="CHEBI:597326"/>
    </cofactor>
</comment>
<dbReference type="Gene3D" id="4.10.60.10">
    <property type="entry name" value="Zinc finger, CCHC-type"/>
    <property type="match status" value="4"/>
</dbReference>
<dbReference type="InterPro" id="IPR036875">
    <property type="entry name" value="Znf_CCHC_sf"/>
</dbReference>
<dbReference type="SUPFAM" id="SSF57756">
    <property type="entry name" value="Retrovirus zinc finger-like domains"/>
    <property type="match status" value="3"/>
</dbReference>
<dbReference type="SUPFAM" id="SSF53383">
    <property type="entry name" value="PLP-dependent transferases"/>
    <property type="match status" value="1"/>
</dbReference>
<comment type="function">
    <text evidence="4">Sulfurates the molybdenum cofactor. Sulfation of molybdenum is essential for xanthine dehydrogenase (XDH) and aldehyde oxidase (ADO) enzymes in which molybdenum cofactor is liganded by 1 oxygen and 1 sulfur atom in active form.</text>
</comment>
<feature type="domain" description="CCHC-type" evidence="6">
    <location>
        <begin position="850"/>
        <end position="865"/>
    </location>
</feature>
<protein>
    <recommendedName>
        <fullName evidence="4">Molybdenum cofactor sulfurase</fullName>
        <shortName evidence="4">MCS</shortName>
        <shortName evidence="4">MOS</shortName>
        <shortName evidence="4">MoCo sulfurase</shortName>
        <ecNumber evidence="4">2.8.1.9</ecNumber>
    </recommendedName>
    <alternativeName>
        <fullName evidence="4">Molybdenum cofactor sulfurtransferase</fullName>
    </alternativeName>
</protein>
<feature type="domain" description="MOSC" evidence="7">
    <location>
        <begin position="497"/>
        <end position="714"/>
    </location>
</feature>
<dbReference type="Pfam" id="PF03476">
    <property type="entry name" value="MOSC_N"/>
    <property type="match status" value="1"/>
</dbReference>
<keyword evidence="5" id="KW-0863">Zinc-finger</keyword>
<keyword evidence="2 4" id="KW-0663">Pyridoxal phosphate</keyword>
<dbReference type="GO" id="GO:0003676">
    <property type="term" value="F:nucleic acid binding"/>
    <property type="evidence" value="ECO:0007669"/>
    <property type="project" value="InterPro"/>
</dbReference>
<dbReference type="InterPro" id="IPR000192">
    <property type="entry name" value="Aminotrans_V_dom"/>
</dbReference>
<dbReference type="GO" id="GO:0019899">
    <property type="term" value="F:enzyme binding"/>
    <property type="evidence" value="ECO:0007669"/>
    <property type="project" value="UniProtKB-ARBA"/>
</dbReference>
<comment type="similarity">
    <text evidence="4">Belongs to the class-V pyridoxal-phosphate-dependent aminotransferase family. MOCOS subfamily.</text>
</comment>
<comment type="catalytic activity">
    <reaction evidence="4">
        <text>Mo-molybdopterin + L-cysteine + AH2 = thio-Mo-molybdopterin + L-alanine + A + H2O</text>
        <dbReference type="Rhea" id="RHEA:42636"/>
        <dbReference type="ChEBI" id="CHEBI:13193"/>
        <dbReference type="ChEBI" id="CHEBI:15377"/>
        <dbReference type="ChEBI" id="CHEBI:17499"/>
        <dbReference type="ChEBI" id="CHEBI:35235"/>
        <dbReference type="ChEBI" id="CHEBI:57972"/>
        <dbReference type="ChEBI" id="CHEBI:71302"/>
        <dbReference type="ChEBI" id="CHEBI:82685"/>
        <dbReference type="EC" id="2.8.1.9"/>
    </reaction>
</comment>
<reference evidence="8" key="1">
    <citation type="submission" date="2023-06" db="EMBL/GenBank/DDBJ databases">
        <title>Genomic analysis of the entomopathogenic nematode Steinernema hermaphroditum.</title>
        <authorList>
            <person name="Schwarz E.M."/>
            <person name="Heppert J.K."/>
            <person name="Baniya A."/>
            <person name="Schwartz H.T."/>
            <person name="Tan C.-H."/>
            <person name="Antoshechkin I."/>
            <person name="Sternberg P.W."/>
            <person name="Goodrich-Blair H."/>
            <person name="Dillman A.R."/>
        </authorList>
    </citation>
    <scope>NUCLEOTIDE SEQUENCE</scope>
    <source>
        <strain evidence="8">PS9179</strain>
        <tissue evidence="8">Whole animal</tissue>
    </source>
</reference>
<dbReference type="HAMAP" id="MF_03050">
    <property type="entry name" value="MOCOS"/>
    <property type="match status" value="1"/>
</dbReference>
<evidence type="ECO:0000313" key="8">
    <source>
        <dbReference type="EMBL" id="KAK0408213.1"/>
    </source>
</evidence>
<dbReference type="Pfam" id="PF00266">
    <property type="entry name" value="Aminotran_5"/>
    <property type="match status" value="2"/>
</dbReference>
<dbReference type="PROSITE" id="PS51340">
    <property type="entry name" value="MOSC"/>
    <property type="match status" value="1"/>
</dbReference>
<dbReference type="GO" id="GO:0006777">
    <property type="term" value="P:Mo-molybdopterin cofactor biosynthetic process"/>
    <property type="evidence" value="ECO:0007669"/>
    <property type="project" value="UniProtKB-UniRule"/>
</dbReference>
<evidence type="ECO:0000313" key="9">
    <source>
        <dbReference type="Proteomes" id="UP001175271"/>
    </source>
</evidence>
<dbReference type="EMBL" id="JAUCMV010000003">
    <property type="protein sequence ID" value="KAK0408213.1"/>
    <property type="molecule type" value="Genomic_DNA"/>
</dbReference>
<dbReference type="GO" id="GO:0030170">
    <property type="term" value="F:pyridoxal phosphate binding"/>
    <property type="evidence" value="ECO:0007669"/>
    <property type="project" value="UniProtKB-UniRule"/>
</dbReference>
<dbReference type="Proteomes" id="UP001175271">
    <property type="component" value="Unassembled WGS sequence"/>
</dbReference>
<feature type="domain" description="CCHC-type" evidence="6">
    <location>
        <begin position="776"/>
        <end position="790"/>
    </location>
</feature>
<dbReference type="Gene3D" id="3.90.1150.10">
    <property type="entry name" value="Aspartate Aminotransferase, domain 1"/>
    <property type="match status" value="1"/>
</dbReference>
<evidence type="ECO:0000256" key="5">
    <source>
        <dbReference type="PROSITE-ProRule" id="PRU00047"/>
    </source>
</evidence>
<feature type="domain" description="CCHC-type" evidence="6">
    <location>
        <begin position="827"/>
        <end position="843"/>
    </location>
</feature>
<dbReference type="InterPro" id="IPR015424">
    <property type="entry name" value="PyrdxlP-dep_Trfase"/>
</dbReference>
<dbReference type="InterPro" id="IPR015421">
    <property type="entry name" value="PyrdxlP-dep_Trfase_major"/>
</dbReference>
<keyword evidence="1 4" id="KW-0808">Transferase</keyword>
<dbReference type="Pfam" id="PF00098">
    <property type="entry name" value="zf-CCHC"/>
    <property type="match status" value="5"/>
</dbReference>
<accession>A0AA39LSR6</accession>
<dbReference type="GO" id="GO:0030151">
    <property type="term" value="F:molybdenum ion binding"/>
    <property type="evidence" value="ECO:0007669"/>
    <property type="project" value="UniProtKB-UniRule"/>
</dbReference>
<dbReference type="PROSITE" id="PS50158">
    <property type="entry name" value="ZF_CCHC"/>
    <property type="match status" value="5"/>
</dbReference>
<dbReference type="InterPro" id="IPR015422">
    <property type="entry name" value="PyrdxlP-dep_Trfase_small"/>
</dbReference>
<organism evidence="8 9">
    <name type="scientific">Steinernema hermaphroditum</name>
    <dbReference type="NCBI Taxonomy" id="289476"/>
    <lineage>
        <taxon>Eukaryota</taxon>
        <taxon>Metazoa</taxon>
        <taxon>Ecdysozoa</taxon>
        <taxon>Nematoda</taxon>
        <taxon>Chromadorea</taxon>
        <taxon>Rhabditida</taxon>
        <taxon>Tylenchina</taxon>
        <taxon>Panagrolaimomorpha</taxon>
        <taxon>Strongyloidoidea</taxon>
        <taxon>Steinernematidae</taxon>
        <taxon>Steinernema</taxon>
    </lineage>
</organism>
<dbReference type="InterPro" id="IPR001878">
    <property type="entry name" value="Znf_CCHC"/>
</dbReference>
<keyword evidence="9" id="KW-1185">Reference proteome</keyword>
<comment type="caution">
    <text evidence="8">The sequence shown here is derived from an EMBL/GenBank/DDBJ whole genome shotgun (WGS) entry which is preliminary data.</text>
</comment>
<dbReference type="PANTHER" id="PTHR14237">
    <property type="entry name" value="MOLYBDOPTERIN COFACTOR SULFURASE MOSC"/>
    <property type="match status" value="1"/>
</dbReference>
<sequence>MNSNSVDRVYLDYAGAGQASEAQLQSICADLQSRFLANPHSRHLTSQTTSSVIDRARIQILDHFKAAKDYEVIFTSNATHSLKLLAESFQFGDNEAAPQFAKDINETRDGSVFGYLTDSHTSVVGMREVAQSKYVLCGGTPEDFVSTVSSTHRRLIVLTAMSNFCGKKYDLSVIKEIQNCDSYVCLDAAALVSCSSLDLSGVQPDFVVLSFYKMFGYPTGLGALLVRKDRTDVLQKRYYGGGSVDLSHPTKRYVKFRENLADRFEDGTANFCAIASLRHGFDDLERFGGMEAIEKHTFSLSSRVARYLKAAKHTNGNPVAVVYGSEWAQEAPSYRAQGAIVNFNLLRDNGDFVGYVEVEKMCDLFHIDLRTGCFCNQGACMRYLGLNEETLIKNYESGKICGDTTDLIDGRPVGSIRVSFGRLSTEKDVDVFCSMIESCFVSSPSTPDHLPKEIRSQVAPLSQICIYPIKSCGGLRVDRSWKIVETGLQHDRKWMIVSASGVPLNQKRSRALCFVRPSIEGDTLTVSDADNNADPVKLPLDGGDVEAVKEFIVCKDSVVTIDCGEEIALWLESLNIDEFKGCRMLRQVDNGTSRQCRLSTALLNFTYLAEIVGLSTEEIISRFRANFVLDCESPFEEDDIAEIHIGNVEFEVISKCTRCQMICIDQETGIKDPNLLLALRDYRLGDKMTFGLYLRHRESHREKAISVGSMAKLSHCVTLFRELVCAVLRPSSEHLPAKAKLVNMSGRACYNCGEEGHMSRDCPSGGGSRGGGRGACYNCGEEGHMSRDCPTGGSRGGGRGACYNCGGEGHISRECPNRGGGGGGGQKCYNCGNFGHMSRDCNEPRAERVCYGCNKPGHVRSQCPEGN</sequence>
<dbReference type="GO" id="GO:0008265">
    <property type="term" value="F:molybdenum cofactor sulfurtransferase activity"/>
    <property type="evidence" value="ECO:0007669"/>
    <property type="project" value="UniProtKB-UniRule"/>
</dbReference>
<dbReference type="SUPFAM" id="SSF50800">
    <property type="entry name" value="PK beta-barrel domain-like"/>
    <property type="match status" value="1"/>
</dbReference>
<feature type="domain" description="CCHC-type" evidence="6">
    <location>
        <begin position="802"/>
        <end position="817"/>
    </location>
</feature>
<name>A0AA39LSR6_9BILA</name>
<dbReference type="EC" id="2.8.1.9" evidence="4"/>
<gene>
    <name evidence="8" type="ORF">QR680_003833</name>
</gene>
<evidence type="ECO:0000259" key="7">
    <source>
        <dbReference type="PROSITE" id="PS51340"/>
    </source>
</evidence>
<evidence type="ECO:0000259" key="6">
    <source>
        <dbReference type="PROSITE" id="PS50158"/>
    </source>
</evidence>
<evidence type="ECO:0000256" key="2">
    <source>
        <dbReference type="ARBA" id="ARBA00022898"/>
    </source>
</evidence>
<evidence type="ECO:0000256" key="3">
    <source>
        <dbReference type="ARBA" id="ARBA00023150"/>
    </source>
</evidence>
<dbReference type="PANTHER" id="PTHR14237:SF80">
    <property type="entry name" value="MOLYBDENUM COFACTOR SULFURASE"/>
    <property type="match status" value="1"/>
</dbReference>